<evidence type="ECO:0000313" key="3">
    <source>
        <dbReference type="Proteomes" id="UP000479710"/>
    </source>
</evidence>
<evidence type="ECO:0000256" key="1">
    <source>
        <dbReference type="SAM" id="Phobius"/>
    </source>
</evidence>
<proteinExistence type="predicted"/>
<dbReference type="PANTHER" id="PTHR33825:SF5">
    <property type="entry name" value="TRANSMEMBRANE PROTEIN"/>
    <property type="match status" value="1"/>
</dbReference>
<feature type="transmembrane region" description="Helical" evidence="1">
    <location>
        <begin position="77"/>
        <end position="100"/>
    </location>
</feature>
<organism evidence="2 3">
    <name type="scientific">Oryza meyeriana var. granulata</name>
    <dbReference type="NCBI Taxonomy" id="110450"/>
    <lineage>
        <taxon>Eukaryota</taxon>
        <taxon>Viridiplantae</taxon>
        <taxon>Streptophyta</taxon>
        <taxon>Embryophyta</taxon>
        <taxon>Tracheophyta</taxon>
        <taxon>Spermatophyta</taxon>
        <taxon>Magnoliopsida</taxon>
        <taxon>Liliopsida</taxon>
        <taxon>Poales</taxon>
        <taxon>Poaceae</taxon>
        <taxon>BOP clade</taxon>
        <taxon>Oryzoideae</taxon>
        <taxon>Oryzeae</taxon>
        <taxon>Oryzinae</taxon>
        <taxon>Oryza</taxon>
        <taxon>Oryza meyeriana</taxon>
    </lineage>
</organism>
<reference evidence="2 3" key="1">
    <citation type="submission" date="2019-11" db="EMBL/GenBank/DDBJ databases">
        <title>Whole genome sequence of Oryza granulata.</title>
        <authorList>
            <person name="Li W."/>
        </authorList>
    </citation>
    <scope>NUCLEOTIDE SEQUENCE [LARGE SCALE GENOMIC DNA]</scope>
    <source>
        <strain evidence="3">cv. Menghai</strain>
        <tissue evidence="2">Leaf</tissue>
    </source>
</reference>
<comment type="caution">
    <text evidence="2">The sequence shown here is derived from an EMBL/GenBank/DDBJ whole genome shotgun (WGS) entry which is preliminary data.</text>
</comment>
<protein>
    <submittedName>
        <fullName evidence="2">Uncharacterized protein</fullName>
    </submittedName>
</protein>
<accession>A0A6G1CU09</accession>
<keyword evidence="3" id="KW-1185">Reference proteome</keyword>
<keyword evidence="1" id="KW-0812">Transmembrane</keyword>
<dbReference type="OrthoDB" id="1923031at2759"/>
<keyword evidence="1" id="KW-1133">Transmembrane helix</keyword>
<gene>
    <name evidence="2" type="ORF">E2562_027987</name>
</gene>
<dbReference type="PANTHER" id="PTHR33825">
    <property type="entry name" value="CHITINASE-LIKE PROTEIN"/>
    <property type="match status" value="1"/>
</dbReference>
<keyword evidence="1" id="KW-0472">Membrane</keyword>
<dbReference type="AlphaFoldDB" id="A0A6G1CU09"/>
<evidence type="ECO:0000313" key="2">
    <source>
        <dbReference type="EMBL" id="KAF0903571.1"/>
    </source>
</evidence>
<name>A0A6G1CU09_9ORYZ</name>
<sequence>MPSSLPQHTEARVLPPTSSASVCLLRRRRGLGYCRASTQPLVAAASRNAPSLRSSVAVAPSSPRHAGRGPDNGGGGLLVVFTVAASAVAISACFVFFSAIRSMLECKRAAESLERSFDSAREQLPETMASVRLVGREICDLAIDLSKLSIPYTYTAIYDEKGFI</sequence>
<dbReference type="Proteomes" id="UP000479710">
    <property type="component" value="Unassembled WGS sequence"/>
</dbReference>
<dbReference type="EMBL" id="SPHZ02000008">
    <property type="protein sequence ID" value="KAF0903571.1"/>
    <property type="molecule type" value="Genomic_DNA"/>
</dbReference>